<evidence type="ECO:0000313" key="3">
    <source>
        <dbReference type="Proteomes" id="UP000271974"/>
    </source>
</evidence>
<dbReference type="Proteomes" id="UP000271974">
    <property type="component" value="Unassembled WGS sequence"/>
</dbReference>
<dbReference type="InterPro" id="IPR050778">
    <property type="entry name" value="Cueball_EGF_LRP_Nidogen"/>
</dbReference>
<dbReference type="InterPro" id="IPR011042">
    <property type="entry name" value="6-blade_b-propeller_TolB-like"/>
</dbReference>
<sequence>GVVIDEFLFFVDVKVGSLFRQFLLLPNYYAFPVRGSRRAIDVALCTVEKRVYWLDAASNTIHSAFINGTIQNVVFSSTIDFNMTQIVLAPRSRLLYILTSSGDVALLSLVTKYLLTIVRNSRWAVLDAAVDEERREIFMTASRKGGYRSPSTRQTNVNHGVILRAEMDGSDLKEMYPGEGQPWAITLHRSYLLWTDIERRSIFKAHLDDVDDMVKGNNSSQSRFFNMPMVRLIRLSDQSSPNDIIGVGNDVLFTDRTKQAIQRTKLSQATTVETIGVTSLNDIAGLVYFNASIQEEALAPPAPCVGIPVPRPGGQWRCLCSFHVDRVPDQRHYCQNADTLMHRMSISHGLCLIRAPAHSSVRGGYPNSYVLPGQEIEVVCDPGYSIALKRTRGEKRVCRPSGGWSSDRSCVSEIRYTVIGNNTRGYVIFTASSQFVVPKDIHSLDVIAIGGGGGGFDACNKTLHQGSLRAGMGGLSSFGQYLKAYGGQGGSRREGGLGGEARNLFGGKGQSSADCLGGGAAGETRSSKLCQHGSTSCPFCGAGGALPTCSMCPLR</sequence>
<feature type="non-terminal residue" evidence="2">
    <location>
        <position position="555"/>
    </location>
</feature>
<evidence type="ECO:0000256" key="1">
    <source>
        <dbReference type="ARBA" id="ARBA00023157"/>
    </source>
</evidence>
<dbReference type="Gene3D" id="2.120.10.30">
    <property type="entry name" value="TolB, C-terminal domain"/>
    <property type="match status" value="1"/>
</dbReference>
<dbReference type="STRING" id="188477.A0A433TPB3"/>
<dbReference type="OrthoDB" id="6082544at2759"/>
<dbReference type="InterPro" id="IPR000436">
    <property type="entry name" value="Sushi_SCR_CCP_dom"/>
</dbReference>
<evidence type="ECO:0008006" key="4">
    <source>
        <dbReference type="Google" id="ProtNLM"/>
    </source>
</evidence>
<evidence type="ECO:0000313" key="2">
    <source>
        <dbReference type="EMBL" id="RUS83346.1"/>
    </source>
</evidence>
<dbReference type="PANTHER" id="PTHR46513:SF13">
    <property type="entry name" value="EGF-LIKE DOMAIN-CONTAINING PROTEIN"/>
    <property type="match status" value="1"/>
</dbReference>
<dbReference type="PANTHER" id="PTHR46513">
    <property type="entry name" value="VITELLOGENIN RECEPTOR-LIKE PROTEIN-RELATED-RELATED"/>
    <property type="match status" value="1"/>
</dbReference>
<keyword evidence="3" id="KW-1185">Reference proteome</keyword>
<dbReference type="CDD" id="cd00033">
    <property type="entry name" value="CCP"/>
    <property type="match status" value="1"/>
</dbReference>
<reference evidence="2 3" key="1">
    <citation type="submission" date="2019-01" db="EMBL/GenBank/DDBJ databases">
        <title>A draft genome assembly of the solar-powered sea slug Elysia chlorotica.</title>
        <authorList>
            <person name="Cai H."/>
            <person name="Li Q."/>
            <person name="Fang X."/>
            <person name="Li J."/>
            <person name="Curtis N.E."/>
            <person name="Altenburger A."/>
            <person name="Shibata T."/>
            <person name="Feng M."/>
            <person name="Maeda T."/>
            <person name="Schwartz J.A."/>
            <person name="Shigenobu S."/>
            <person name="Lundholm N."/>
            <person name="Nishiyama T."/>
            <person name="Yang H."/>
            <person name="Hasebe M."/>
            <person name="Li S."/>
            <person name="Pierce S.K."/>
            <person name="Wang J."/>
        </authorList>
    </citation>
    <scope>NUCLEOTIDE SEQUENCE [LARGE SCALE GENOMIC DNA]</scope>
    <source>
        <strain evidence="2">EC2010</strain>
        <tissue evidence="2">Whole organism of an adult</tissue>
    </source>
</reference>
<dbReference type="SUPFAM" id="SSF63825">
    <property type="entry name" value="YWTD domain"/>
    <property type="match status" value="1"/>
</dbReference>
<protein>
    <recommendedName>
        <fullName evidence="4">Sushi domain-containing protein</fullName>
    </recommendedName>
</protein>
<accession>A0A433TPB3</accession>
<dbReference type="AlphaFoldDB" id="A0A433TPB3"/>
<feature type="non-terminal residue" evidence="2">
    <location>
        <position position="1"/>
    </location>
</feature>
<proteinExistence type="predicted"/>
<gene>
    <name evidence="2" type="ORF">EGW08_008893</name>
</gene>
<name>A0A433TPB3_ELYCH</name>
<comment type="caution">
    <text evidence="2">The sequence shown here is derived from an EMBL/GenBank/DDBJ whole genome shotgun (WGS) entry which is preliminary data.</text>
</comment>
<dbReference type="EMBL" id="RQTK01000247">
    <property type="protein sequence ID" value="RUS83346.1"/>
    <property type="molecule type" value="Genomic_DNA"/>
</dbReference>
<organism evidence="2 3">
    <name type="scientific">Elysia chlorotica</name>
    <name type="common">Eastern emerald elysia</name>
    <name type="synonym">Sea slug</name>
    <dbReference type="NCBI Taxonomy" id="188477"/>
    <lineage>
        <taxon>Eukaryota</taxon>
        <taxon>Metazoa</taxon>
        <taxon>Spiralia</taxon>
        <taxon>Lophotrochozoa</taxon>
        <taxon>Mollusca</taxon>
        <taxon>Gastropoda</taxon>
        <taxon>Heterobranchia</taxon>
        <taxon>Euthyneura</taxon>
        <taxon>Panpulmonata</taxon>
        <taxon>Sacoglossa</taxon>
        <taxon>Placobranchoidea</taxon>
        <taxon>Plakobranchidae</taxon>
        <taxon>Elysia</taxon>
    </lineage>
</organism>
<keyword evidence="1" id="KW-1015">Disulfide bond</keyword>